<proteinExistence type="predicted"/>
<evidence type="ECO:0000313" key="2">
    <source>
        <dbReference type="Proteomes" id="UP000229385"/>
    </source>
</evidence>
<protein>
    <recommendedName>
        <fullName evidence="3">Glycoside hydrolase family 5 domain-containing protein</fullName>
    </recommendedName>
</protein>
<comment type="caution">
    <text evidence="1">The sequence shown here is derived from an EMBL/GenBank/DDBJ whole genome shotgun (WGS) entry which is preliminary data.</text>
</comment>
<sequence>MPHRAPLKLGALVLIIVAASVVLGAASTWVNETPVGSPTYGITFSTLYAEQLGLHYQEAYTALVEELGVRQVRIPIYWSEIEHEQGVYDWTAMDWMVAFSESHEVTLTPVVGVKVPRWPECFVPDWAETFTDQYLHQEALVFIEQAVNRYKDSEAVERFQVENEPFYPYGICPELTHEQFQERVDLVRSLSDQPIQVTVSGEVGPWLDAAQAADVLGLSLYRQTWNDAFGYFVYPLSPEYYYLRISLIDPSVEQVIISELQAEPWFPEPIESQEFIDWYKNFTVEDFARNIAFVEETGVGEAYLWGAEWWYVLSQHGDPRLWDFALKLFN</sequence>
<dbReference type="InterPro" id="IPR017853">
    <property type="entry name" value="GH"/>
</dbReference>
<accession>A0A2M7XC35</accession>
<dbReference type="EMBL" id="PFWU01000039">
    <property type="protein sequence ID" value="PJA45413.1"/>
    <property type="molecule type" value="Genomic_DNA"/>
</dbReference>
<reference evidence="2" key="1">
    <citation type="submission" date="2017-09" db="EMBL/GenBank/DDBJ databases">
        <title>Depth-based differentiation of microbial function through sediment-hosted aquifers and enrichment of novel symbionts in the deep terrestrial subsurface.</title>
        <authorList>
            <person name="Probst A.J."/>
            <person name="Ladd B."/>
            <person name="Jarett J.K."/>
            <person name="Geller-Mcgrath D.E."/>
            <person name="Sieber C.M.K."/>
            <person name="Emerson J.B."/>
            <person name="Anantharaman K."/>
            <person name="Thomas B.C."/>
            <person name="Malmstrom R."/>
            <person name="Stieglmeier M."/>
            <person name="Klingl A."/>
            <person name="Woyke T."/>
            <person name="Ryan C.M."/>
            <person name="Banfield J.F."/>
        </authorList>
    </citation>
    <scope>NUCLEOTIDE SEQUENCE [LARGE SCALE GENOMIC DNA]</scope>
</reference>
<evidence type="ECO:0000313" key="1">
    <source>
        <dbReference type="EMBL" id="PJA45413.1"/>
    </source>
</evidence>
<dbReference type="SUPFAM" id="SSF51445">
    <property type="entry name" value="(Trans)glycosidases"/>
    <property type="match status" value="1"/>
</dbReference>
<organism evidence="1 2">
    <name type="scientific">Candidatus Uhrbacteria bacterium CG_4_9_14_3_um_filter_50_9</name>
    <dbReference type="NCBI Taxonomy" id="1975035"/>
    <lineage>
        <taxon>Bacteria</taxon>
        <taxon>Candidatus Uhriibacteriota</taxon>
    </lineage>
</organism>
<dbReference type="Proteomes" id="UP000229385">
    <property type="component" value="Unassembled WGS sequence"/>
</dbReference>
<name>A0A2M7XC35_9BACT</name>
<dbReference type="AlphaFoldDB" id="A0A2M7XC35"/>
<gene>
    <name evidence="1" type="ORF">CO174_03245</name>
</gene>
<dbReference type="Gene3D" id="3.20.20.80">
    <property type="entry name" value="Glycosidases"/>
    <property type="match status" value="1"/>
</dbReference>
<evidence type="ECO:0008006" key="3">
    <source>
        <dbReference type="Google" id="ProtNLM"/>
    </source>
</evidence>